<organism evidence="8">
    <name type="scientific">Strongyloides stercoralis</name>
    <name type="common">Threadworm</name>
    <dbReference type="NCBI Taxonomy" id="6248"/>
    <lineage>
        <taxon>Eukaryota</taxon>
        <taxon>Metazoa</taxon>
        <taxon>Ecdysozoa</taxon>
        <taxon>Nematoda</taxon>
        <taxon>Chromadorea</taxon>
        <taxon>Rhabditida</taxon>
        <taxon>Tylenchina</taxon>
        <taxon>Panagrolaimomorpha</taxon>
        <taxon>Strongyloidoidea</taxon>
        <taxon>Strongyloididae</taxon>
        <taxon>Strongyloides</taxon>
    </lineage>
</organism>
<evidence type="ECO:0000256" key="5">
    <source>
        <dbReference type="SAM" id="SignalP"/>
    </source>
</evidence>
<dbReference type="InterPro" id="IPR021109">
    <property type="entry name" value="Peptidase_aspartic_dom_sf"/>
</dbReference>
<feature type="disulfide bond" evidence="3">
    <location>
        <begin position="108"/>
        <end position="118"/>
    </location>
</feature>
<evidence type="ECO:0000259" key="6">
    <source>
        <dbReference type="PROSITE" id="PS51767"/>
    </source>
</evidence>
<accession>A0A0K0EBE1</accession>
<dbReference type="Gene3D" id="2.40.70.10">
    <property type="entry name" value="Acid Proteases"/>
    <property type="match status" value="2"/>
</dbReference>
<evidence type="ECO:0000313" key="7">
    <source>
        <dbReference type="Proteomes" id="UP000035681"/>
    </source>
</evidence>
<dbReference type="WBParaSite" id="TCONS_00005207.p1">
    <property type="protein sequence ID" value="TCONS_00005207.p1"/>
    <property type="gene ID" value="XLOC_003540"/>
</dbReference>
<keyword evidence="5" id="KW-0732">Signal</keyword>
<evidence type="ECO:0000256" key="2">
    <source>
        <dbReference type="PIRSR" id="PIRSR601461-1"/>
    </source>
</evidence>
<dbReference type="PANTHER" id="PTHR47966:SF45">
    <property type="entry name" value="PEPTIDASE A1 DOMAIN-CONTAINING PROTEIN"/>
    <property type="match status" value="1"/>
</dbReference>
<dbReference type="GO" id="GO:0004190">
    <property type="term" value="F:aspartic-type endopeptidase activity"/>
    <property type="evidence" value="ECO:0007669"/>
    <property type="project" value="UniProtKB-KW"/>
</dbReference>
<evidence type="ECO:0000313" key="8">
    <source>
        <dbReference type="WBParaSite" id="SSTP_0000681200.1"/>
    </source>
</evidence>
<dbReference type="Pfam" id="PF00026">
    <property type="entry name" value="Asp"/>
    <property type="match status" value="1"/>
</dbReference>
<keyword evidence="3" id="KW-1015">Disulfide bond</keyword>
<dbReference type="CDD" id="cd05471">
    <property type="entry name" value="pepsin_like"/>
    <property type="match status" value="1"/>
</dbReference>
<feature type="signal peptide" evidence="5">
    <location>
        <begin position="1"/>
        <end position="15"/>
    </location>
</feature>
<feature type="active site" evidence="2">
    <location>
        <position position="288"/>
    </location>
</feature>
<dbReference type="PROSITE" id="PS51767">
    <property type="entry name" value="PEPTIDASE_A1"/>
    <property type="match status" value="1"/>
</dbReference>
<dbReference type="InterPro" id="IPR033121">
    <property type="entry name" value="PEPTIDASE_A1"/>
</dbReference>
<evidence type="ECO:0000256" key="4">
    <source>
        <dbReference type="RuleBase" id="RU000454"/>
    </source>
</evidence>
<dbReference type="PRINTS" id="PR00792">
    <property type="entry name" value="PEPSIN"/>
</dbReference>
<keyword evidence="4" id="KW-0064">Aspartyl protease</keyword>
<dbReference type="STRING" id="6248.A0A0K0EBE1"/>
<feature type="disulfide bond" evidence="3">
    <location>
        <begin position="323"/>
        <end position="355"/>
    </location>
</feature>
<comment type="similarity">
    <text evidence="1 4">Belongs to the peptidase A1 family.</text>
</comment>
<dbReference type="InterPro" id="IPR001461">
    <property type="entry name" value="Aspartic_peptidase_A1"/>
</dbReference>
<keyword evidence="4" id="KW-0378">Hydrolase</keyword>
<dbReference type="InterPro" id="IPR034164">
    <property type="entry name" value="Pepsin-like_dom"/>
</dbReference>
<dbReference type="Proteomes" id="UP000035681">
    <property type="component" value="Unplaced"/>
</dbReference>
<proteinExistence type="inferred from homology"/>
<dbReference type="GO" id="GO:0006508">
    <property type="term" value="P:proteolysis"/>
    <property type="evidence" value="ECO:0007669"/>
    <property type="project" value="UniProtKB-KW"/>
</dbReference>
<dbReference type="PANTHER" id="PTHR47966">
    <property type="entry name" value="BETA-SITE APP-CLEAVING ENZYME, ISOFORM A-RELATED"/>
    <property type="match status" value="1"/>
</dbReference>
<dbReference type="FunFam" id="2.40.70.10:FF:000008">
    <property type="entry name" value="Cathepsin D"/>
    <property type="match status" value="1"/>
</dbReference>
<evidence type="ECO:0000313" key="9">
    <source>
        <dbReference type="WBParaSite" id="TCONS_00005207.p1"/>
    </source>
</evidence>
<keyword evidence="4" id="KW-0645">Protease</keyword>
<reference evidence="8" key="1">
    <citation type="submission" date="2015-08" db="UniProtKB">
        <authorList>
            <consortium name="WormBaseParasite"/>
        </authorList>
    </citation>
    <scope>IDENTIFICATION</scope>
</reference>
<feature type="chain" id="PRO_5012745928" evidence="5">
    <location>
        <begin position="16"/>
        <end position="399"/>
    </location>
</feature>
<name>A0A0K0EBE1_STRER</name>
<feature type="domain" description="Peptidase A1" evidence="6">
    <location>
        <begin position="77"/>
        <end position="395"/>
    </location>
</feature>
<sequence length="399" mass="45284">MIILLSFLLFIIANGDEEGFEFETYQVETLRDRLIKEGKWEDFMRQEENRTIEYKNALLTKGKSFVQRIHNFYDVAYLGNISIGTPPQHFRTILDTGSSNLWVVDKSCVKRNVKNNGCKDKNFFDSEKSSTYKSKKRKFEVIYGSGYARGNVGEDTFQILGRKSKLKMKKIEFGQARDISPGDAAFPLEGIVGLGFRTLANNDMTPPLISAIHRKLLKKPLFTVHLRQLNFRKGLYGGKFTYGAINKDNCGPVIGYQKLSSVSYWQFKVKQISVKKKVFNTGWEAIADTGTSIILLPAILALSIAQQLKAEYIPQYGAFKVPCNVKYDGLKIKLDKINIKIKKKHLMARFPGNVCRLNIIPYESGSFGPSIILGDPLHYSNCVIYDIGKKRIGFARPKK</sequence>
<keyword evidence="7" id="KW-1185">Reference proteome</keyword>
<dbReference type="PROSITE" id="PS00141">
    <property type="entry name" value="ASP_PROTEASE"/>
    <property type="match status" value="1"/>
</dbReference>
<evidence type="ECO:0000256" key="3">
    <source>
        <dbReference type="PIRSR" id="PIRSR601461-2"/>
    </source>
</evidence>
<dbReference type="InterPro" id="IPR001969">
    <property type="entry name" value="Aspartic_peptidase_AS"/>
</dbReference>
<dbReference type="GO" id="GO:0005764">
    <property type="term" value="C:lysosome"/>
    <property type="evidence" value="ECO:0007669"/>
    <property type="project" value="TreeGrafter"/>
</dbReference>
<evidence type="ECO:0000256" key="1">
    <source>
        <dbReference type="ARBA" id="ARBA00007447"/>
    </source>
</evidence>
<protein>
    <submittedName>
        <fullName evidence="8 9">Peptidase A1 domain-containing protein</fullName>
    </submittedName>
</protein>
<feature type="active site" evidence="2">
    <location>
        <position position="95"/>
    </location>
</feature>
<dbReference type="AlphaFoldDB" id="A0A0K0EBE1"/>
<dbReference type="WBParaSite" id="SSTP_0000681200.1">
    <property type="protein sequence ID" value="SSTP_0000681200.1"/>
    <property type="gene ID" value="SSTP_0000681200"/>
</dbReference>
<dbReference type="SUPFAM" id="SSF50630">
    <property type="entry name" value="Acid proteases"/>
    <property type="match status" value="1"/>
</dbReference>